<dbReference type="AlphaFoldDB" id="A0A7G7YQ02"/>
<organism evidence="1 2">
    <name type="scientific">Corynebacterium anserum</name>
    <dbReference type="NCBI Taxonomy" id="2684406"/>
    <lineage>
        <taxon>Bacteria</taxon>
        <taxon>Bacillati</taxon>
        <taxon>Actinomycetota</taxon>
        <taxon>Actinomycetes</taxon>
        <taxon>Mycobacteriales</taxon>
        <taxon>Corynebacteriaceae</taxon>
        <taxon>Corynebacterium</taxon>
    </lineage>
</organism>
<sequence>MSDTEETRCAPLNGDSCRWVASQGVVELVLVGEQIFNKCVAAAGVGHADGATTLSWLESIQCIKCDILHVEYSFR</sequence>
<keyword evidence="2" id="KW-1185">Reference proteome</keyword>
<protein>
    <submittedName>
        <fullName evidence="1">Uncharacterized protein</fullName>
    </submittedName>
</protein>
<reference evidence="1 2" key="1">
    <citation type="submission" date="2019-12" db="EMBL/GenBank/DDBJ databases">
        <title>Corynebacterium sp. nov., isolated from feces of the Anser Albifrons in China.</title>
        <authorList>
            <person name="Liu Q."/>
        </authorList>
    </citation>
    <scope>NUCLEOTIDE SEQUENCE [LARGE SCALE GENOMIC DNA]</scope>
    <source>
        <strain evidence="1 2">23H37-10</strain>
    </source>
</reference>
<proteinExistence type="predicted"/>
<dbReference type="KEGG" id="cans:GP473_07780"/>
<dbReference type="EMBL" id="CP046883">
    <property type="protein sequence ID" value="QNH96572.1"/>
    <property type="molecule type" value="Genomic_DNA"/>
</dbReference>
<evidence type="ECO:0000313" key="1">
    <source>
        <dbReference type="EMBL" id="QNH96572.1"/>
    </source>
</evidence>
<dbReference type="Proteomes" id="UP000515275">
    <property type="component" value="Chromosome"/>
</dbReference>
<accession>A0A7G7YQ02</accession>
<dbReference type="RefSeq" id="WP_186276813.1">
    <property type="nucleotide sequence ID" value="NZ_CP046883.1"/>
</dbReference>
<gene>
    <name evidence="1" type="ORF">GP473_07780</name>
</gene>
<evidence type="ECO:0000313" key="2">
    <source>
        <dbReference type="Proteomes" id="UP000515275"/>
    </source>
</evidence>
<name>A0A7G7YQ02_9CORY</name>